<keyword evidence="2" id="KW-1185">Reference proteome</keyword>
<proteinExistence type="predicted"/>
<evidence type="ECO:0000313" key="1">
    <source>
        <dbReference type="EMBL" id="KCZ72196.1"/>
    </source>
</evidence>
<protein>
    <submittedName>
        <fullName evidence="1">Uncharacterized protein</fullName>
    </submittedName>
</protein>
<name>A0A062UZ36_9EURY</name>
<organism evidence="1 2">
    <name type="scientific">Candidatus Methanoperedens nitratireducens</name>
    <dbReference type="NCBI Taxonomy" id="1392998"/>
    <lineage>
        <taxon>Archaea</taxon>
        <taxon>Methanobacteriati</taxon>
        <taxon>Methanobacteriota</taxon>
        <taxon>Stenosarchaea group</taxon>
        <taxon>Methanomicrobia</taxon>
        <taxon>Methanosarcinales</taxon>
        <taxon>ANME-2 cluster</taxon>
        <taxon>Candidatus Methanoperedentaceae</taxon>
        <taxon>Candidatus Methanoperedens</taxon>
    </lineage>
</organism>
<evidence type="ECO:0000313" key="2">
    <source>
        <dbReference type="Proteomes" id="UP000027153"/>
    </source>
</evidence>
<accession>A0A062UZ36</accession>
<sequence length="53" mass="5956">MKKEEIELVEAVHKARLKSTRLLEEQGISTLALILSKTLVDVVENPEKIDALI</sequence>
<dbReference type="RefSeq" id="WP_157834013.1">
    <property type="nucleotide sequence ID" value="NZ_JMIY01000003.1"/>
</dbReference>
<dbReference type="Proteomes" id="UP000027153">
    <property type="component" value="Unassembled WGS sequence"/>
</dbReference>
<dbReference type="AlphaFoldDB" id="A0A062UZ36"/>
<gene>
    <name evidence="1" type="ORF">ANME2D_01600</name>
</gene>
<comment type="caution">
    <text evidence="1">The sequence shown here is derived from an EMBL/GenBank/DDBJ whole genome shotgun (WGS) entry which is preliminary data.</text>
</comment>
<reference evidence="1 2" key="1">
    <citation type="journal article" date="2013" name="Nature">
        <title>Anaerobic oxidation of methane coupled to nitrate reduction in a novel archaeal lineage.</title>
        <authorList>
            <person name="Haroon M.F."/>
            <person name="Hu S."/>
            <person name="Shi Y."/>
            <person name="Imelfort M."/>
            <person name="Keller J."/>
            <person name="Hugenholtz P."/>
            <person name="Yuan Z."/>
            <person name="Tyson G.W."/>
        </authorList>
    </citation>
    <scope>NUCLEOTIDE SEQUENCE [LARGE SCALE GENOMIC DNA]</scope>
    <source>
        <strain evidence="1 2">ANME-2d</strain>
    </source>
</reference>
<dbReference type="EMBL" id="JMIY01000003">
    <property type="protein sequence ID" value="KCZ72196.1"/>
    <property type="molecule type" value="Genomic_DNA"/>
</dbReference>